<reference evidence="1" key="1">
    <citation type="submission" date="2022-08" db="EMBL/GenBank/DDBJ databases">
        <title>Genome Sequence of Fusarium decemcellulare.</title>
        <authorList>
            <person name="Buettner E."/>
        </authorList>
    </citation>
    <scope>NUCLEOTIDE SEQUENCE</scope>
    <source>
        <strain evidence="1">Babe19</strain>
    </source>
</reference>
<keyword evidence="2" id="KW-1185">Reference proteome</keyword>
<organism evidence="1 2">
    <name type="scientific">Fusarium decemcellulare</name>
    <dbReference type="NCBI Taxonomy" id="57161"/>
    <lineage>
        <taxon>Eukaryota</taxon>
        <taxon>Fungi</taxon>
        <taxon>Dikarya</taxon>
        <taxon>Ascomycota</taxon>
        <taxon>Pezizomycotina</taxon>
        <taxon>Sordariomycetes</taxon>
        <taxon>Hypocreomycetidae</taxon>
        <taxon>Hypocreales</taxon>
        <taxon>Nectriaceae</taxon>
        <taxon>Fusarium</taxon>
        <taxon>Fusarium decemcellulare species complex</taxon>
    </lineage>
</organism>
<accession>A0ACC1SPV4</accession>
<evidence type="ECO:0000313" key="2">
    <source>
        <dbReference type="Proteomes" id="UP001148629"/>
    </source>
</evidence>
<gene>
    <name evidence="1" type="ORF">NM208_g3195</name>
</gene>
<sequence>MTRCKGLSLVVVIDGTRIWEAQAAILEILEWRVANVESNAEKSLLFRARSFQACWKKAASRIEASSCLAKLQLTILSYISFQIGDLWDEQLPQQGCRLPPHLSSTTQPINTSPTGMEPTEECEDIRSKLKDEDDLLVTQYIYCRWPHYSGAAASGIACLTVVLRAIYARLPRARWEELRNLEPENPLLSHSWLSFGRKPLENHGKALESLAMALWGQRLTEVSKTDKSSELTFDALVNSQSITRTILAQDELRVFQPLLWFREGVHQTWVDYDASEAPASVNARLQHLHPVPAPRAIHVTITSETNLGEEIGKLFGPSSTPSGDIKILLRPAAPAFMYLTATIGGDEKVAFEQLRHFRLKSVPYDLMAIVRYRDDANGTDHVRLYDSLGQQFVPLVPANFRNSYAAGNWGHDHFEPNSRFFLVFVKSSSVPPAPVLDSAEVTRQGEYRGSIASLRTGLEQKP</sequence>
<proteinExistence type="predicted"/>
<evidence type="ECO:0000313" key="1">
    <source>
        <dbReference type="EMBL" id="KAJ3544166.1"/>
    </source>
</evidence>
<dbReference type="EMBL" id="JANRMS010000208">
    <property type="protein sequence ID" value="KAJ3544166.1"/>
    <property type="molecule type" value="Genomic_DNA"/>
</dbReference>
<name>A0ACC1SPV4_9HYPO</name>
<comment type="caution">
    <text evidence="1">The sequence shown here is derived from an EMBL/GenBank/DDBJ whole genome shotgun (WGS) entry which is preliminary data.</text>
</comment>
<protein>
    <submittedName>
        <fullName evidence="1">Uncharacterized protein</fullName>
    </submittedName>
</protein>
<dbReference type="Proteomes" id="UP001148629">
    <property type="component" value="Unassembled WGS sequence"/>
</dbReference>